<organism evidence="2 3">
    <name type="scientific">Acinetobacter haemolyticus</name>
    <dbReference type="NCBI Taxonomy" id="29430"/>
    <lineage>
        <taxon>Bacteria</taxon>
        <taxon>Pseudomonadati</taxon>
        <taxon>Pseudomonadota</taxon>
        <taxon>Gammaproteobacteria</taxon>
        <taxon>Moraxellales</taxon>
        <taxon>Moraxellaceae</taxon>
        <taxon>Acinetobacter</taxon>
    </lineage>
</organism>
<reference evidence="2 3" key="1">
    <citation type="submission" date="2019-12" db="EMBL/GenBank/DDBJ databases">
        <title>Acinetobacter haemolyticus comparative genomics.</title>
        <authorList>
            <person name="Castro-Jaimes S."/>
            <person name="Bello-Lopez E."/>
            <person name="Velazquez-Acosta C."/>
            <person name="Volkow-Fernandez P."/>
            <person name="Lozano-Zarain P."/>
            <person name="Castillo Ramirez S."/>
            <person name="Cevallos M.A."/>
        </authorList>
    </citation>
    <scope>NUCLEOTIDE SEQUENCE [LARGE SCALE GENOMIC DNA]</scope>
    <source>
        <strain evidence="2 3">AN10</strain>
    </source>
</reference>
<dbReference type="Gene3D" id="2.130.10.10">
    <property type="entry name" value="YVTN repeat-like/Quinoprotein amine dehydrogenase"/>
    <property type="match status" value="1"/>
</dbReference>
<dbReference type="AlphaFoldDB" id="A0A1L6KNI1"/>
<gene>
    <name evidence="2" type="ORF">GPS52_12780</name>
</gene>
<feature type="domain" description="DUF4394" evidence="1">
    <location>
        <begin position="309"/>
        <end position="530"/>
    </location>
</feature>
<dbReference type="KEGG" id="ahl:AHTJS_09585"/>
<feature type="domain" description="DUF4394" evidence="1">
    <location>
        <begin position="49"/>
        <end position="270"/>
    </location>
</feature>
<dbReference type="RefSeq" id="WP_075315757.1">
    <property type="nucleotide sequence ID" value="NZ_CP018871.1"/>
</dbReference>
<dbReference type="Proteomes" id="UP000451048">
    <property type="component" value="Unassembled WGS sequence"/>
</dbReference>
<dbReference type="EMBL" id="WTTO01000043">
    <property type="protein sequence ID" value="NAR74351.1"/>
    <property type="molecule type" value="Genomic_DNA"/>
</dbReference>
<evidence type="ECO:0000259" key="1">
    <source>
        <dbReference type="Pfam" id="PF14339"/>
    </source>
</evidence>
<sequence length="568" mass="59300">MNRKTLSLSTAILGSAFLLGCNSDSNNDSKPSATNTGDVLILTSNGMISSINRDQPEKLVSNLKITGLQADEQLIGIDHRPKDGKLYAVGTMGNIYTLNPQTGRVTWVSKLVADPSDTTDGNASYSKITGNPDLMTVNFNPAADRLRVIGNDGQNLRINVDTGATITDGNISSGTDSVSIIAAAYTNAMAGTGSTRLFSIDQNTDRIYLQNANAGTLGSSAMLASGVNISGGGGFDIDPINNVGYAALKAAGTYQLHHLNLATVGSDNAAVVESKNLPNLFQTAGIRGLALESAKDTGAHAFGLSANNQLLHFMVNSPNTVKQTNITGLKVGEKIVGIDFRFKTMTDKSGMLYGLSDQSNLYTINMQTGMATLQTSLKAAMGDDNPFTTLLGTNFAVDFNPAADRLRVISNTGQSLRINVDTGDTITDGALNGIEDAVVTAAAYTNSFQTPIAMIGTELFNLDQGNQLLVKQSPPNDGVLNSIGALGINLGLDNGFDIAGGDNGFALATVSGMTGPSVLYRIDLNSDTTITTPRARLAINVDGTPNLAASTIGSTTTPQLIDLAIMLK</sequence>
<dbReference type="InterPro" id="IPR015943">
    <property type="entry name" value="WD40/YVTN_repeat-like_dom_sf"/>
</dbReference>
<accession>A0A1L6KNI1</accession>
<evidence type="ECO:0000313" key="2">
    <source>
        <dbReference type="EMBL" id="NAR74351.1"/>
    </source>
</evidence>
<dbReference type="Pfam" id="PF14339">
    <property type="entry name" value="DUF4394"/>
    <property type="match status" value="2"/>
</dbReference>
<comment type="caution">
    <text evidence="2">The sequence shown here is derived from an EMBL/GenBank/DDBJ whole genome shotgun (WGS) entry which is preliminary data.</text>
</comment>
<dbReference type="OrthoDB" id="531718at2"/>
<evidence type="ECO:0000313" key="3">
    <source>
        <dbReference type="Proteomes" id="UP000451048"/>
    </source>
</evidence>
<dbReference type="InterPro" id="IPR025507">
    <property type="entry name" value="DUF4394"/>
</dbReference>
<dbReference type="SUPFAM" id="SSF82171">
    <property type="entry name" value="DPP6 N-terminal domain-like"/>
    <property type="match status" value="1"/>
</dbReference>
<protein>
    <submittedName>
        <fullName evidence="2">DUF4394 domain-containing protein</fullName>
    </submittedName>
</protein>
<dbReference type="PROSITE" id="PS51257">
    <property type="entry name" value="PROKAR_LIPOPROTEIN"/>
    <property type="match status" value="1"/>
</dbReference>
<proteinExistence type="predicted"/>
<name>A0A1L6KNI1_ACIHA</name>